<keyword evidence="1" id="KW-1133">Transmembrane helix</keyword>
<sequence>MSFQGEVASEIIRKFSVFIIYVNLIVFFLIVSLAMWLFVSQIRSNAETSDSAQIAGNIARPANWFTYRNYDLGFEIMYPRNAELIKREDGRRNKVRLDLEVTYSGLFRSKYAEISTSDEGAGFCDEEYGIFRSKSQTFLLRDMVFKKIEVINSEAAGASKVEHYYIKKGARCYELDFVIDFSGANVFSDSYHKREAEIFGTILRTFSFVE</sequence>
<keyword evidence="1" id="KW-0472">Membrane</keyword>
<dbReference type="AlphaFoldDB" id="A0A1G2H9M4"/>
<protein>
    <submittedName>
        <fullName evidence="2">Uncharacterized protein</fullName>
    </submittedName>
</protein>
<gene>
    <name evidence="2" type="ORF">A2827_03270</name>
</gene>
<reference evidence="2 3" key="1">
    <citation type="journal article" date="2016" name="Nat. Commun.">
        <title>Thousands of microbial genomes shed light on interconnected biogeochemical processes in an aquifer system.</title>
        <authorList>
            <person name="Anantharaman K."/>
            <person name="Brown C.T."/>
            <person name="Hug L.A."/>
            <person name="Sharon I."/>
            <person name="Castelle C.J."/>
            <person name="Probst A.J."/>
            <person name="Thomas B.C."/>
            <person name="Singh A."/>
            <person name="Wilkins M.J."/>
            <person name="Karaoz U."/>
            <person name="Brodie E.L."/>
            <person name="Williams K.H."/>
            <person name="Hubbard S.S."/>
            <person name="Banfield J.F."/>
        </authorList>
    </citation>
    <scope>NUCLEOTIDE SEQUENCE [LARGE SCALE GENOMIC DNA]</scope>
</reference>
<comment type="caution">
    <text evidence="2">The sequence shown here is derived from an EMBL/GenBank/DDBJ whole genome shotgun (WGS) entry which is preliminary data.</text>
</comment>
<accession>A0A1G2H9M4</accession>
<evidence type="ECO:0000313" key="2">
    <source>
        <dbReference type="EMBL" id="OGZ58648.1"/>
    </source>
</evidence>
<keyword evidence="1" id="KW-0812">Transmembrane</keyword>
<evidence type="ECO:0000313" key="3">
    <source>
        <dbReference type="Proteomes" id="UP000177932"/>
    </source>
</evidence>
<dbReference type="EMBL" id="MHOD01000002">
    <property type="protein sequence ID" value="OGZ58648.1"/>
    <property type="molecule type" value="Genomic_DNA"/>
</dbReference>
<dbReference type="Proteomes" id="UP000177932">
    <property type="component" value="Unassembled WGS sequence"/>
</dbReference>
<name>A0A1G2H9M4_9BACT</name>
<feature type="transmembrane region" description="Helical" evidence="1">
    <location>
        <begin position="18"/>
        <end position="39"/>
    </location>
</feature>
<dbReference type="STRING" id="1802158.A2827_03270"/>
<organism evidence="2 3">
    <name type="scientific">Candidatus Spechtbacteria bacterium RIFCSPHIGHO2_01_FULL_43_30</name>
    <dbReference type="NCBI Taxonomy" id="1802158"/>
    <lineage>
        <taxon>Bacteria</taxon>
        <taxon>Candidatus Spechtiibacteriota</taxon>
    </lineage>
</organism>
<evidence type="ECO:0000256" key="1">
    <source>
        <dbReference type="SAM" id="Phobius"/>
    </source>
</evidence>
<proteinExistence type="predicted"/>